<keyword evidence="5" id="KW-0472">Membrane</keyword>
<sequence>MSFYTRALLKYPILTQSITTAGLFGAGDVIAQQAVEQKGWDRHDTTRTVRMTGFGGCAAGPLLSNWYRFLELNIRRSTPLRTLAARVGLDQLVFAPCFIAFFFAAQGTLEGKTVNEIKVKLEHGYSSALFNNYKLWPAVQFANFYFVPLQHRLLVTNIVALGWNSYLSWVNQRSSTLIKQPLE</sequence>
<organism evidence="7 8">
    <name type="scientific">Hesseltinella vesiculosa</name>
    <dbReference type="NCBI Taxonomy" id="101127"/>
    <lineage>
        <taxon>Eukaryota</taxon>
        <taxon>Fungi</taxon>
        <taxon>Fungi incertae sedis</taxon>
        <taxon>Mucoromycota</taxon>
        <taxon>Mucoromycotina</taxon>
        <taxon>Mucoromycetes</taxon>
        <taxon>Mucorales</taxon>
        <taxon>Cunninghamellaceae</taxon>
        <taxon>Hesseltinella</taxon>
    </lineage>
</organism>
<keyword evidence="8" id="KW-1185">Reference proteome</keyword>
<dbReference type="InterPro" id="IPR007248">
    <property type="entry name" value="Mpv17_PMP22"/>
</dbReference>
<evidence type="ECO:0000256" key="5">
    <source>
        <dbReference type="ARBA" id="ARBA00023136"/>
    </source>
</evidence>
<comment type="similarity">
    <text evidence="2 6">Belongs to the peroxisomal membrane protein PXMP2/4 family.</text>
</comment>
<gene>
    <name evidence="7" type="ORF">DM01DRAFT_1338805</name>
</gene>
<proteinExistence type="inferred from homology"/>
<reference evidence="7 8" key="1">
    <citation type="submission" date="2016-07" db="EMBL/GenBank/DDBJ databases">
        <title>Pervasive Adenine N6-methylation of Active Genes in Fungi.</title>
        <authorList>
            <consortium name="DOE Joint Genome Institute"/>
            <person name="Mondo S.J."/>
            <person name="Dannebaum R.O."/>
            <person name="Kuo R.C."/>
            <person name="Labutti K."/>
            <person name="Haridas S."/>
            <person name="Kuo A."/>
            <person name="Salamov A."/>
            <person name="Ahrendt S.R."/>
            <person name="Lipzen A."/>
            <person name="Sullivan W."/>
            <person name="Andreopoulos W.B."/>
            <person name="Clum A."/>
            <person name="Lindquist E."/>
            <person name="Daum C."/>
            <person name="Ramamoorthy G.K."/>
            <person name="Gryganskyi A."/>
            <person name="Culley D."/>
            <person name="Magnuson J.K."/>
            <person name="James T.Y."/>
            <person name="O'Malley M.A."/>
            <person name="Stajich J.E."/>
            <person name="Spatafora J.W."/>
            <person name="Visel A."/>
            <person name="Grigoriev I.V."/>
        </authorList>
    </citation>
    <scope>NUCLEOTIDE SEQUENCE [LARGE SCALE GENOMIC DNA]</scope>
    <source>
        <strain evidence="7 8">NRRL 3301</strain>
    </source>
</reference>
<evidence type="ECO:0000256" key="6">
    <source>
        <dbReference type="RuleBase" id="RU363053"/>
    </source>
</evidence>
<dbReference type="EMBL" id="MCGT01000031">
    <property type="protein sequence ID" value="ORX47969.1"/>
    <property type="molecule type" value="Genomic_DNA"/>
</dbReference>
<evidence type="ECO:0000256" key="2">
    <source>
        <dbReference type="ARBA" id="ARBA00006824"/>
    </source>
</evidence>
<evidence type="ECO:0000313" key="8">
    <source>
        <dbReference type="Proteomes" id="UP000242146"/>
    </source>
</evidence>
<dbReference type="GO" id="GO:0016020">
    <property type="term" value="C:membrane"/>
    <property type="evidence" value="ECO:0007669"/>
    <property type="project" value="UniProtKB-SubCell"/>
</dbReference>
<keyword evidence="4" id="KW-1133">Transmembrane helix</keyword>
<comment type="subcellular location">
    <subcellularLocation>
        <location evidence="1">Membrane</location>
        <topology evidence="1">Multi-pass membrane protein</topology>
    </subcellularLocation>
</comment>
<evidence type="ECO:0000256" key="4">
    <source>
        <dbReference type="ARBA" id="ARBA00022989"/>
    </source>
</evidence>
<comment type="caution">
    <text evidence="7">The sequence shown here is derived from an EMBL/GenBank/DDBJ whole genome shotgun (WGS) entry which is preliminary data.</text>
</comment>
<dbReference type="PANTHER" id="PTHR11266:SF17">
    <property type="entry name" value="PROTEIN MPV17"/>
    <property type="match status" value="1"/>
</dbReference>
<evidence type="ECO:0000313" key="7">
    <source>
        <dbReference type="EMBL" id="ORX47969.1"/>
    </source>
</evidence>
<dbReference type="GO" id="GO:0005739">
    <property type="term" value="C:mitochondrion"/>
    <property type="evidence" value="ECO:0007669"/>
    <property type="project" value="TreeGrafter"/>
</dbReference>
<protein>
    <submittedName>
        <fullName evidence="7">Mpv17/PMP22 family protein</fullName>
    </submittedName>
</protein>
<dbReference type="Pfam" id="PF04117">
    <property type="entry name" value="Mpv17_PMP22"/>
    <property type="match status" value="1"/>
</dbReference>
<evidence type="ECO:0000256" key="1">
    <source>
        <dbReference type="ARBA" id="ARBA00004141"/>
    </source>
</evidence>
<evidence type="ECO:0000256" key="3">
    <source>
        <dbReference type="ARBA" id="ARBA00022692"/>
    </source>
</evidence>
<dbReference type="OrthoDB" id="430207at2759"/>
<dbReference type="STRING" id="101127.A0A1X2G8P9"/>
<dbReference type="AlphaFoldDB" id="A0A1X2G8P9"/>
<name>A0A1X2G8P9_9FUNG</name>
<keyword evidence="3" id="KW-0812">Transmembrane</keyword>
<accession>A0A1X2G8P9</accession>
<dbReference type="Proteomes" id="UP000242146">
    <property type="component" value="Unassembled WGS sequence"/>
</dbReference>
<dbReference type="PANTHER" id="PTHR11266">
    <property type="entry name" value="PEROXISOMAL MEMBRANE PROTEIN 2, PXMP2 MPV17"/>
    <property type="match status" value="1"/>
</dbReference>